<dbReference type="HOGENOM" id="CLU_1798461_0_0_1"/>
<dbReference type="Proteomes" id="UP000008744">
    <property type="component" value="Unassembled WGS sequence"/>
</dbReference>
<dbReference type="GO" id="GO:1990255">
    <property type="term" value="P:subsynaptic reticulum organization"/>
    <property type="evidence" value="ECO:0007669"/>
    <property type="project" value="EnsemblMetazoa"/>
</dbReference>
<feature type="compositionally biased region" description="Basic and acidic residues" evidence="1">
    <location>
        <begin position="7"/>
        <end position="16"/>
    </location>
</feature>
<gene>
    <name evidence="2" type="primary">Dper\GL10833</name>
    <name evidence="2" type="ORF">Dper_GL10833</name>
</gene>
<dbReference type="AlphaFoldDB" id="B4GDL6"/>
<reference evidence="2 3" key="1">
    <citation type="journal article" date="2007" name="Nature">
        <title>Evolution of genes and genomes on the Drosophila phylogeny.</title>
        <authorList>
            <consortium name="Drosophila 12 Genomes Consortium"/>
            <person name="Clark A.G."/>
            <person name="Eisen M.B."/>
            <person name="Smith D.R."/>
            <person name="Bergman C.M."/>
            <person name="Oliver B."/>
            <person name="Markow T.A."/>
            <person name="Kaufman T.C."/>
            <person name="Kellis M."/>
            <person name="Gelbart W."/>
            <person name="Iyer V.N."/>
            <person name="Pollard D.A."/>
            <person name="Sackton T.B."/>
            <person name="Larracuente A.M."/>
            <person name="Singh N.D."/>
            <person name="Abad J.P."/>
            <person name="Abt D.N."/>
            <person name="Adryan B."/>
            <person name="Aguade M."/>
            <person name="Akashi H."/>
            <person name="Anderson W.W."/>
            <person name="Aquadro C.F."/>
            <person name="Ardell D.H."/>
            <person name="Arguello R."/>
            <person name="Artieri C.G."/>
            <person name="Barbash D.A."/>
            <person name="Barker D."/>
            <person name="Barsanti P."/>
            <person name="Batterham P."/>
            <person name="Batzoglou S."/>
            <person name="Begun D."/>
            <person name="Bhutkar A."/>
            <person name="Blanco E."/>
            <person name="Bosak S.A."/>
            <person name="Bradley R.K."/>
            <person name="Brand A.D."/>
            <person name="Brent M.R."/>
            <person name="Brooks A.N."/>
            <person name="Brown R.H."/>
            <person name="Butlin R.K."/>
            <person name="Caggese C."/>
            <person name="Calvi B.R."/>
            <person name="Bernardo de Carvalho A."/>
            <person name="Caspi A."/>
            <person name="Castrezana S."/>
            <person name="Celniker S.E."/>
            <person name="Chang J.L."/>
            <person name="Chapple C."/>
            <person name="Chatterji S."/>
            <person name="Chinwalla A."/>
            <person name="Civetta A."/>
            <person name="Clifton S.W."/>
            <person name="Comeron J.M."/>
            <person name="Costello J.C."/>
            <person name="Coyne J.A."/>
            <person name="Daub J."/>
            <person name="David R.G."/>
            <person name="Delcher A.L."/>
            <person name="Delehaunty K."/>
            <person name="Do C.B."/>
            <person name="Ebling H."/>
            <person name="Edwards K."/>
            <person name="Eickbush T."/>
            <person name="Evans J.D."/>
            <person name="Filipski A."/>
            <person name="Findeiss S."/>
            <person name="Freyhult E."/>
            <person name="Fulton L."/>
            <person name="Fulton R."/>
            <person name="Garcia A.C."/>
            <person name="Gardiner A."/>
            <person name="Garfield D.A."/>
            <person name="Garvin B.E."/>
            <person name="Gibson G."/>
            <person name="Gilbert D."/>
            <person name="Gnerre S."/>
            <person name="Godfrey J."/>
            <person name="Good R."/>
            <person name="Gotea V."/>
            <person name="Gravely B."/>
            <person name="Greenberg A.J."/>
            <person name="Griffiths-Jones S."/>
            <person name="Gross S."/>
            <person name="Guigo R."/>
            <person name="Gustafson E.A."/>
            <person name="Haerty W."/>
            <person name="Hahn M.W."/>
            <person name="Halligan D.L."/>
            <person name="Halpern A.L."/>
            <person name="Halter G.M."/>
            <person name="Han M.V."/>
            <person name="Heger A."/>
            <person name="Hillier L."/>
            <person name="Hinrichs A.S."/>
            <person name="Holmes I."/>
            <person name="Hoskins R.A."/>
            <person name="Hubisz M.J."/>
            <person name="Hultmark D."/>
            <person name="Huntley M.A."/>
            <person name="Jaffe D.B."/>
            <person name="Jagadeeshan S."/>
            <person name="Jeck W.R."/>
            <person name="Johnson J."/>
            <person name="Jones C.D."/>
            <person name="Jordan W.C."/>
            <person name="Karpen G.H."/>
            <person name="Kataoka E."/>
            <person name="Keightley P.D."/>
            <person name="Kheradpour P."/>
            <person name="Kirkness E.F."/>
            <person name="Koerich L.B."/>
            <person name="Kristiansen K."/>
            <person name="Kudrna D."/>
            <person name="Kulathinal R.J."/>
            <person name="Kumar S."/>
            <person name="Kwok R."/>
            <person name="Lander E."/>
            <person name="Langley C.H."/>
            <person name="Lapoint R."/>
            <person name="Lazzaro B.P."/>
            <person name="Lee S.J."/>
            <person name="Levesque L."/>
            <person name="Li R."/>
            <person name="Lin C.F."/>
            <person name="Lin M.F."/>
            <person name="Lindblad-Toh K."/>
            <person name="Llopart A."/>
            <person name="Long M."/>
            <person name="Low L."/>
            <person name="Lozovsky E."/>
            <person name="Lu J."/>
            <person name="Luo M."/>
            <person name="Machado C.A."/>
            <person name="Makalowski W."/>
            <person name="Marzo M."/>
            <person name="Matsuda M."/>
            <person name="Matzkin L."/>
            <person name="McAllister B."/>
            <person name="McBride C.S."/>
            <person name="McKernan B."/>
            <person name="McKernan K."/>
            <person name="Mendez-Lago M."/>
            <person name="Minx P."/>
            <person name="Mollenhauer M.U."/>
            <person name="Montooth K."/>
            <person name="Mount S.M."/>
            <person name="Mu X."/>
            <person name="Myers E."/>
            <person name="Negre B."/>
            <person name="Newfeld S."/>
            <person name="Nielsen R."/>
            <person name="Noor M.A."/>
            <person name="O'Grady P."/>
            <person name="Pachter L."/>
            <person name="Papaceit M."/>
            <person name="Parisi M.J."/>
            <person name="Parisi M."/>
            <person name="Parts L."/>
            <person name="Pedersen J.S."/>
            <person name="Pesole G."/>
            <person name="Phillippy A.M."/>
            <person name="Ponting C.P."/>
            <person name="Pop M."/>
            <person name="Porcelli D."/>
            <person name="Powell J.R."/>
            <person name="Prohaska S."/>
            <person name="Pruitt K."/>
            <person name="Puig M."/>
            <person name="Quesneville H."/>
            <person name="Ram K.R."/>
            <person name="Rand D."/>
            <person name="Rasmussen M.D."/>
            <person name="Reed L.K."/>
            <person name="Reenan R."/>
            <person name="Reily A."/>
            <person name="Remington K.A."/>
            <person name="Rieger T.T."/>
            <person name="Ritchie M.G."/>
            <person name="Robin C."/>
            <person name="Rogers Y.H."/>
            <person name="Rohde C."/>
            <person name="Rozas J."/>
            <person name="Rubenfield M.J."/>
            <person name="Ruiz A."/>
            <person name="Russo S."/>
            <person name="Salzberg S.L."/>
            <person name="Sanchez-Gracia A."/>
            <person name="Saranga D.J."/>
            <person name="Sato H."/>
            <person name="Schaeffer S.W."/>
            <person name="Schatz M.C."/>
            <person name="Schlenke T."/>
            <person name="Schwartz R."/>
            <person name="Segarra C."/>
            <person name="Singh R.S."/>
            <person name="Sirot L."/>
            <person name="Sirota M."/>
            <person name="Sisneros N.B."/>
            <person name="Smith C.D."/>
            <person name="Smith T.F."/>
            <person name="Spieth J."/>
            <person name="Stage D.E."/>
            <person name="Stark A."/>
            <person name="Stephan W."/>
            <person name="Strausberg R.L."/>
            <person name="Strempel S."/>
            <person name="Sturgill D."/>
            <person name="Sutton G."/>
            <person name="Sutton G.G."/>
            <person name="Tao W."/>
            <person name="Teichmann S."/>
            <person name="Tobari Y.N."/>
            <person name="Tomimura Y."/>
            <person name="Tsolas J.M."/>
            <person name="Valente V.L."/>
            <person name="Venter E."/>
            <person name="Venter J.C."/>
            <person name="Vicario S."/>
            <person name="Vieira F.G."/>
            <person name="Vilella A.J."/>
            <person name="Villasante A."/>
            <person name="Walenz B."/>
            <person name="Wang J."/>
            <person name="Wasserman M."/>
            <person name="Watts T."/>
            <person name="Wilson D."/>
            <person name="Wilson R.K."/>
            <person name="Wing R.A."/>
            <person name="Wolfner M.F."/>
            <person name="Wong A."/>
            <person name="Wong G.K."/>
            <person name="Wu C.I."/>
            <person name="Wu G."/>
            <person name="Yamamoto D."/>
            <person name="Yang H.P."/>
            <person name="Yang S.P."/>
            <person name="Yorke J.A."/>
            <person name="Yoshida K."/>
            <person name="Zdobnov E."/>
            <person name="Zhang P."/>
            <person name="Zhang Y."/>
            <person name="Zimin A.V."/>
            <person name="Baldwin J."/>
            <person name="Abdouelleil A."/>
            <person name="Abdulkadir J."/>
            <person name="Abebe A."/>
            <person name="Abera B."/>
            <person name="Abreu J."/>
            <person name="Acer S.C."/>
            <person name="Aftuck L."/>
            <person name="Alexander A."/>
            <person name="An P."/>
            <person name="Anderson E."/>
            <person name="Anderson S."/>
            <person name="Arachi H."/>
            <person name="Azer M."/>
            <person name="Bachantsang P."/>
            <person name="Barry A."/>
            <person name="Bayul T."/>
            <person name="Berlin A."/>
            <person name="Bessette D."/>
            <person name="Bloom T."/>
            <person name="Blye J."/>
            <person name="Boguslavskiy L."/>
            <person name="Bonnet C."/>
            <person name="Boukhgalter B."/>
            <person name="Bourzgui I."/>
            <person name="Brown A."/>
            <person name="Cahill P."/>
            <person name="Channer S."/>
            <person name="Cheshatsang Y."/>
            <person name="Chuda L."/>
            <person name="Citroen M."/>
            <person name="Collymore A."/>
            <person name="Cooke P."/>
            <person name="Costello M."/>
            <person name="D'Aco K."/>
            <person name="Daza R."/>
            <person name="De Haan G."/>
            <person name="DeGray S."/>
            <person name="DeMaso C."/>
            <person name="Dhargay N."/>
            <person name="Dooley K."/>
            <person name="Dooley E."/>
            <person name="Doricent M."/>
            <person name="Dorje P."/>
            <person name="Dorjee K."/>
            <person name="Dupes A."/>
            <person name="Elong R."/>
            <person name="Falk J."/>
            <person name="Farina A."/>
            <person name="Faro S."/>
            <person name="Ferguson D."/>
            <person name="Fisher S."/>
            <person name="Foley C.D."/>
            <person name="Franke A."/>
            <person name="Friedrich D."/>
            <person name="Gadbois L."/>
            <person name="Gearin G."/>
            <person name="Gearin C.R."/>
            <person name="Giannoukos G."/>
            <person name="Goode T."/>
            <person name="Graham J."/>
            <person name="Grandbois E."/>
            <person name="Grewal S."/>
            <person name="Gyaltsen K."/>
            <person name="Hafez N."/>
            <person name="Hagos B."/>
            <person name="Hall J."/>
            <person name="Henson C."/>
            <person name="Hollinger A."/>
            <person name="Honan T."/>
            <person name="Huard M.D."/>
            <person name="Hughes L."/>
            <person name="Hurhula B."/>
            <person name="Husby M.E."/>
            <person name="Kamat A."/>
            <person name="Kanga B."/>
            <person name="Kashin S."/>
            <person name="Khazanovich D."/>
            <person name="Kisner P."/>
            <person name="Lance K."/>
            <person name="Lara M."/>
            <person name="Lee W."/>
            <person name="Lennon N."/>
            <person name="Letendre F."/>
            <person name="LeVine R."/>
            <person name="Lipovsky A."/>
            <person name="Liu X."/>
            <person name="Liu J."/>
            <person name="Liu S."/>
            <person name="Lokyitsang T."/>
            <person name="Lokyitsang Y."/>
            <person name="Lubonja R."/>
            <person name="Lui A."/>
            <person name="MacDonald P."/>
            <person name="Magnisalis V."/>
            <person name="Maru K."/>
            <person name="Matthews C."/>
            <person name="McCusker W."/>
            <person name="McDonough S."/>
            <person name="Mehta T."/>
            <person name="Meldrim J."/>
            <person name="Meneus L."/>
            <person name="Mihai O."/>
            <person name="Mihalev A."/>
            <person name="Mihova T."/>
            <person name="Mittelman R."/>
            <person name="Mlenga V."/>
            <person name="Montmayeur A."/>
            <person name="Mulrain L."/>
            <person name="Navidi A."/>
            <person name="Naylor J."/>
            <person name="Negash T."/>
            <person name="Nguyen T."/>
            <person name="Nguyen N."/>
            <person name="Nicol R."/>
            <person name="Norbu C."/>
            <person name="Norbu N."/>
            <person name="Novod N."/>
            <person name="O'Neill B."/>
            <person name="Osman S."/>
            <person name="Markiewicz E."/>
            <person name="Oyono O.L."/>
            <person name="Patti C."/>
            <person name="Phunkhang P."/>
            <person name="Pierre F."/>
            <person name="Priest M."/>
            <person name="Raghuraman S."/>
            <person name="Rege F."/>
            <person name="Reyes R."/>
            <person name="Rise C."/>
            <person name="Rogov P."/>
            <person name="Ross K."/>
            <person name="Ryan E."/>
            <person name="Settipalli S."/>
            <person name="Shea T."/>
            <person name="Sherpa N."/>
            <person name="Shi L."/>
            <person name="Shih D."/>
            <person name="Sparrow T."/>
            <person name="Spaulding J."/>
            <person name="Stalker J."/>
            <person name="Stange-Thomann N."/>
            <person name="Stavropoulos S."/>
            <person name="Stone C."/>
            <person name="Strader C."/>
            <person name="Tesfaye S."/>
            <person name="Thomson T."/>
            <person name="Thoulutsang Y."/>
            <person name="Thoulutsang D."/>
            <person name="Topham K."/>
            <person name="Topping I."/>
            <person name="Tsamla T."/>
            <person name="Vassiliev H."/>
            <person name="Vo A."/>
            <person name="Wangchuk T."/>
            <person name="Wangdi T."/>
            <person name="Weiand M."/>
            <person name="Wilkinson J."/>
            <person name="Wilson A."/>
            <person name="Yadav S."/>
            <person name="Young G."/>
            <person name="Yu Q."/>
            <person name="Zembek L."/>
            <person name="Zhong D."/>
            <person name="Zimmer A."/>
            <person name="Zwirko Z."/>
            <person name="Jaffe D.B."/>
            <person name="Alvarez P."/>
            <person name="Brockman W."/>
            <person name="Butler J."/>
            <person name="Chin C."/>
            <person name="Gnerre S."/>
            <person name="Grabherr M."/>
            <person name="Kleber M."/>
            <person name="Mauceli E."/>
            <person name="MacCallum I."/>
        </authorList>
    </citation>
    <scope>NUCLEOTIDE SEQUENCE [LARGE SCALE GENOMIC DNA]</scope>
    <source>
        <strain evidence="3">MSH-3 / Tucson 14011-0111.49</strain>
    </source>
</reference>
<organism evidence="3">
    <name type="scientific">Drosophila persimilis</name>
    <name type="common">Fruit fly</name>
    <dbReference type="NCBI Taxonomy" id="7234"/>
    <lineage>
        <taxon>Eukaryota</taxon>
        <taxon>Metazoa</taxon>
        <taxon>Ecdysozoa</taxon>
        <taxon>Arthropoda</taxon>
        <taxon>Hexapoda</taxon>
        <taxon>Insecta</taxon>
        <taxon>Pterygota</taxon>
        <taxon>Neoptera</taxon>
        <taxon>Endopterygota</taxon>
        <taxon>Diptera</taxon>
        <taxon>Brachycera</taxon>
        <taxon>Muscomorpha</taxon>
        <taxon>Ephydroidea</taxon>
        <taxon>Drosophilidae</taxon>
        <taxon>Drosophila</taxon>
        <taxon>Sophophora</taxon>
    </lineage>
</organism>
<evidence type="ECO:0000256" key="1">
    <source>
        <dbReference type="SAM" id="MobiDB-lite"/>
    </source>
</evidence>
<keyword evidence="3" id="KW-1185">Reference proteome</keyword>
<dbReference type="GO" id="GO:0031594">
    <property type="term" value="C:neuromuscular junction"/>
    <property type="evidence" value="ECO:0007669"/>
    <property type="project" value="EnsemblMetazoa"/>
</dbReference>
<protein>
    <submittedName>
        <fullName evidence="2">GL10833</fullName>
    </submittedName>
</protein>
<dbReference type="EMBL" id="CH479181">
    <property type="protein sequence ID" value="EDW31673.1"/>
    <property type="molecule type" value="Genomic_DNA"/>
</dbReference>
<dbReference type="STRING" id="7234.B4GDL6"/>
<dbReference type="GO" id="GO:2000050">
    <property type="term" value="P:regulation of non-canonical Wnt signaling pathway"/>
    <property type="evidence" value="ECO:0007669"/>
    <property type="project" value="EnsemblMetazoa"/>
</dbReference>
<dbReference type="OrthoDB" id="445896at2759"/>
<accession>B4GDL6</accession>
<feature type="compositionally biased region" description="Polar residues" evidence="1">
    <location>
        <begin position="17"/>
        <end position="27"/>
    </location>
</feature>
<evidence type="ECO:0000313" key="2">
    <source>
        <dbReference type="EMBL" id="EDW31673.1"/>
    </source>
</evidence>
<dbReference type="GO" id="GO:0051124">
    <property type="term" value="P:synaptic assembly at neuromuscular junction"/>
    <property type="evidence" value="ECO:0007669"/>
    <property type="project" value="EnsemblMetazoa"/>
</dbReference>
<evidence type="ECO:0000313" key="3">
    <source>
        <dbReference type="Proteomes" id="UP000008744"/>
    </source>
</evidence>
<feature type="region of interest" description="Disordered" evidence="1">
    <location>
        <begin position="1"/>
        <end position="92"/>
    </location>
</feature>
<name>B4GDL6_DROPE</name>
<proteinExistence type="predicted"/>
<dbReference type="GO" id="GO:0014069">
    <property type="term" value="C:postsynaptic density"/>
    <property type="evidence" value="ECO:0007669"/>
    <property type="project" value="EnsemblMetazoa"/>
</dbReference>
<sequence>MASETETESKRNRETETGSANLHQHQLQLHGPPSPCPSEHMLGAYSSASSSLSEGSSGHRSHEDDISIVTDKSLGDTSDIISDSSGVGTNSDSAACSIGHPSTTVVCMEPSCSATQWGHIRLQPGRRHRKWWGSTDCGPPRGLL</sequence>
<dbReference type="GO" id="GO:0008284">
    <property type="term" value="P:positive regulation of cell population proliferation"/>
    <property type="evidence" value="ECO:0007669"/>
    <property type="project" value="EnsemblMetazoa"/>
</dbReference>
<feature type="compositionally biased region" description="Low complexity" evidence="1">
    <location>
        <begin position="42"/>
        <end position="58"/>
    </location>
</feature>
<dbReference type="GO" id="GO:0035331">
    <property type="term" value="P:negative regulation of hippo signaling"/>
    <property type="evidence" value="ECO:0007669"/>
    <property type="project" value="EnsemblMetazoa"/>
</dbReference>
<dbReference type="eggNOG" id="KOG3528">
    <property type="taxonomic scope" value="Eukaryota"/>
</dbReference>
<dbReference type="GO" id="GO:0043195">
    <property type="term" value="C:terminal bouton"/>
    <property type="evidence" value="ECO:0007669"/>
    <property type="project" value="EnsemblMetazoa"/>
</dbReference>